<evidence type="ECO:0000313" key="1">
    <source>
        <dbReference type="EMBL" id="KAF9531375.1"/>
    </source>
</evidence>
<sequence length="111" mass="12819">MLYHLCSPLSVYVFIHPASSIFLRTSFLFTHHKFDFILPHTALPFHLQPLHTLYDLLTPTPPIDLVTFPLDFPMCHPLPSAHLELPTSHVFICWPTSRTTSPTSLIFIIRR</sequence>
<reference evidence="1" key="1">
    <citation type="submission" date="2020-11" db="EMBL/GenBank/DDBJ databases">
        <authorList>
            <consortium name="DOE Joint Genome Institute"/>
            <person name="Ahrendt S."/>
            <person name="Riley R."/>
            <person name="Andreopoulos W."/>
            <person name="Labutti K."/>
            <person name="Pangilinan J."/>
            <person name="Ruiz-Duenas F.J."/>
            <person name="Barrasa J.M."/>
            <person name="Sanchez-Garcia M."/>
            <person name="Camarero S."/>
            <person name="Miyauchi S."/>
            <person name="Serrano A."/>
            <person name="Linde D."/>
            <person name="Babiker R."/>
            <person name="Drula E."/>
            <person name="Ayuso-Fernandez I."/>
            <person name="Pacheco R."/>
            <person name="Padilla G."/>
            <person name="Ferreira P."/>
            <person name="Barriuso J."/>
            <person name="Kellner H."/>
            <person name="Castanera R."/>
            <person name="Alfaro M."/>
            <person name="Ramirez L."/>
            <person name="Pisabarro A.G."/>
            <person name="Kuo A."/>
            <person name="Tritt A."/>
            <person name="Lipzen A."/>
            <person name="He G."/>
            <person name="Yan M."/>
            <person name="Ng V."/>
            <person name="Cullen D."/>
            <person name="Martin F."/>
            <person name="Rosso M.-N."/>
            <person name="Henrissat B."/>
            <person name="Hibbett D."/>
            <person name="Martinez A.T."/>
            <person name="Grigoriev I.V."/>
        </authorList>
    </citation>
    <scope>NUCLEOTIDE SEQUENCE</scope>
    <source>
        <strain evidence="1">CBS 506.95</strain>
    </source>
</reference>
<dbReference type="Proteomes" id="UP000807306">
    <property type="component" value="Unassembled WGS sequence"/>
</dbReference>
<evidence type="ECO:0000313" key="2">
    <source>
        <dbReference type="Proteomes" id="UP000807306"/>
    </source>
</evidence>
<organism evidence="1 2">
    <name type="scientific">Crepidotus variabilis</name>
    <dbReference type="NCBI Taxonomy" id="179855"/>
    <lineage>
        <taxon>Eukaryota</taxon>
        <taxon>Fungi</taxon>
        <taxon>Dikarya</taxon>
        <taxon>Basidiomycota</taxon>
        <taxon>Agaricomycotina</taxon>
        <taxon>Agaricomycetes</taxon>
        <taxon>Agaricomycetidae</taxon>
        <taxon>Agaricales</taxon>
        <taxon>Agaricineae</taxon>
        <taxon>Crepidotaceae</taxon>
        <taxon>Crepidotus</taxon>
    </lineage>
</organism>
<keyword evidence="2" id="KW-1185">Reference proteome</keyword>
<gene>
    <name evidence="1" type="ORF">CPB83DRAFT_848923</name>
</gene>
<accession>A0A9P6ELM1</accession>
<name>A0A9P6ELM1_9AGAR</name>
<comment type="caution">
    <text evidence="1">The sequence shown here is derived from an EMBL/GenBank/DDBJ whole genome shotgun (WGS) entry which is preliminary data.</text>
</comment>
<proteinExistence type="predicted"/>
<dbReference type="AlphaFoldDB" id="A0A9P6ELM1"/>
<dbReference type="EMBL" id="MU157835">
    <property type="protein sequence ID" value="KAF9531375.1"/>
    <property type="molecule type" value="Genomic_DNA"/>
</dbReference>
<protein>
    <submittedName>
        <fullName evidence="1">Uncharacterized protein</fullName>
    </submittedName>
</protein>